<organism evidence="4 6">
    <name type="scientific">Agreia bicolorata</name>
    <dbReference type="NCBI Taxonomy" id="110935"/>
    <lineage>
        <taxon>Bacteria</taxon>
        <taxon>Bacillati</taxon>
        <taxon>Actinomycetota</taxon>
        <taxon>Actinomycetes</taxon>
        <taxon>Micrococcales</taxon>
        <taxon>Microbacteriaceae</taxon>
        <taxon>Agreia</taxon>
    </lineage>
</organism>
<evidence type="ECO:0000313" key="3">
    <source>
        <dbReference type="EMBL" id="KJC65627.1"/>
    </source>
</evidence>
<keyword evidence="4" id="KW-0418">Kinase</keyword>
<dbReference type="InterPro" id="IPR011009">
    <property type="entry name" value="Kinase-like_dom_sf"/>
</dbReference>
<dbReference type="SUPFAM" id="SSF56112">
    <property type="entry name" value="Protein kinase-like (PK-like)"/>
    <property type="match status" value="1"/>
</dbReference>
<keyword evidence="4" id="KW-0808">Transferase</keyword>
<dbReference type="RefSeq" id="WP_044438875.1">
    <property type="nucleotide sequence ID" value="NZ_FUYG01000007.1"/>
</dbReference>
<dbReference type="Proteomes" id="UP000189735">
    <property type="component" value="Unassembled WGS sequence"/>
</dbReference>
<evidence type="ECO:0000313" key="6">
    <source>
        <dbReference type="Proteomes" id="UP000189735"/>
    </source>
</evidence>
<reference evidence="3 5" key="1">
    <citation type="journal article" date="2001" name="Int. J. Syst. Evol. Microbiol.">
        <title>Agreia bicolorata gen. nov., sp. nov., to accommodate actinobacteria isolated from narrow reed grass infected by the nematode Heteroanguina graminophila.</title>
        <authorList>
            <person name="Evtushenko L.I."/>
            <person name="Dorofeeva L.V."/>
            <person name="Dobrovolskaya T.G."/>
            <person name="Streshinskaya G.M."/>
            <person name="Subbotin S.A."/>
            <person name="Tiedje J.M."/>
        </authorList>
    </citation>
    <scope>NUCLEOTIDE SEQUENCE [LARGE SCALE GENOMIC DNA]</scope>
    <source>
        <strain evidence="3 5">VKM Ac-1804</strain>
    </source>
</reference>
<reference evidence="4" key="3">
    <citation type="submission" date="2017-02" db="EMBL/GenBank/DDBJ databases">
        <authorList>
            <person name="Peterson S.W."/>
        </authorList>
    </citation>
    <scope>NUCLEOTIDE SEQUENCE [LARGE SCALE GENOMIC DNA]</scope>
    <source>
        <strain evidence="4">VKM Ac-2052</strain>
    </source>
</reference>
<dbReference type="EMBL" id="FUYG01000007">
    <property type="protein sequence ID" value="SKA99281.1"/>
    <property type="molecule type" value="Genomic_DNA"/>
</dbReference>
<reference evidence="3" key="2">
    <citation type="submission" date="2015-02" db="EMBL/GenBank/DDBJ databases">
        <authorList>
            <person name="Vasilyev I.Y."/>
            <person name="Siniagina M.N."/>
            <person name="Malanin S.Y."/>
            <person name="Boulygina E.A."/>
            <person name="Grygoryeva T.V."/>
            <person name="Yarullina D.R."/>
            <person name="Ilinskaya O.N."/>
        </authorList>
    </citation>
    <scope>NUCLEOTIDE SEQUENCE</scope>
    <source>
        <strain evidence="3">VKM Ac-1804</strain>
    </source>
</reference>
<sequence>MARSHFTLAALSTAAVPGADIVSTRPIGTGTQGRYDSAVVTLRDRNELIVRVPTSQDAETEQSRDLVALNALTAGFRGRLPFDVPHVEGQTPVANTRAIVYSYIPGSPAVLAELDAADPVAESIGRAIASIHSLPTSLVTDSGLPVQTAADAARLARITKDRAAATGAVPSDLLARWSTALEDSALWQFQPTVVHGSLSPDSFLLAANSVSGVLGWSQLQVGDPASDLFWLSSAPSEQLATRVFGAYNLGRSTPVDRQLRKRARLYAELEIAKWLLHGTEKHDETIIADAKTMLAGLSVSVESDMLNPLSTDTGQIMAVEEVEEMLRRTPRTDPSSARDSTRVSGISED</sequence>
<reference evidence="6" key="4">
    <citation type="submission" date="2017-02" db="EMBL/GenBank/DDBJ databases">
        <authorList>
            <person name="Varghese N."/>
            <person name="Submissions S."/>
        </authorList>
    </citation>
    <scope>NUCLEOTIDE SEQUENCE [LARGE SCALE GENOMIC DNA]</scope>
    <source>
        <strain evidence="6">VKM Ac-2052</strain>
    </source>
</reference>
<evidence type="ECO:0000313" key="4">
    <source>
        <dbReference type="EMBL" id="SKA99281.1"/>
    </source>
</evidence>
<feature type="domain" description="Aminoglycoside phosphotransferase" evidence="2">
    <location>
        <begin position="39"/>
        <end position="247"/>
    </location>
</feature>
<dbReference type="Proteomes" id="UP000032503">
    <property type="component" value="Unassembled WGS sequence"/>
</dbReference>
<accession>A0A1T4YD85</accession>
<dbReference type="InterPro" id="IPR002575">
    <property type="entry name" value="Aminoglycoside_PTrfase"/>
</dbReference>
<keyword evidence="5" id="KW-1185">Reference proteome</keyword>
<gene>
    <name evidence="4" type="ORF">SAMN06295879_2748</name>
    <name evidence="3" type="ORF">TZ00_02125</name>
</gene>
<proteinExistence type="predicted"/>
<evidence type="ECO:0000259" key="2">
    <source>
        <dbReference type="Pfam" id="PF01636"/>
    </source>
</evidence>
<feature type="compositionally biased region" description="Polar residues" evidence="1">
    <location>
        <begin position="332"/>
        <end position="349"/>
    </location>
</feature>
<dbReference type="Pfam" id="PF01636">
    <property type="entry name" value="APH"/>
    <property type="match status" value="1"/>
</dbReference>
<name>A0A1T4YD85_9MICO</name>
<dbReference type="AlphaFoldDB" id="A0A1T4YD85"/>
<protein>
    <submittedName>
        <fullName evidence="4">Predicted kinase, aminoglycoside phosphotransferase (APT) family</fullName>
    </submittedName>
</protein>
<evidence type="ECO:0000313" key="5">
    <source>
        <dbReference type="Proteomes" id="UP000032503"/>
    </source>
</evidence>
<dbReference type="GO" id="GO:0016301">
    <property type="term" value="F:kinase activity"/>
    <property type="evidence" value="ECO:0007669"/>
    <property type="project" value="UniProtKB-KW"/>
</dbReference>
<feature type="region of interest" description="Disordered" evidence="1">
    <location>
        <begin position="326"/>
        <end position="349"/>
    </location>
</feature>
<dbReference type="EMBL" id="JYFC01000001">
    <property type="protein sequence ID" value="KJC65627.1"/>
    <property type="molecule type" value="Genomic_DNA"/>
</dbReference>
<dbReference type="Gene3D" id="3.90.1200.10">
    <property type="match status" value="1"/>
</dbReference>
<evidence type="ECO:0000256" key="1">
    <source>
        <dbReference type="SAM" id="MobiDB-lite"/>
    </source>
</evidence>